<name>A0A562VEV4_9ACTN</name>
<dbReference type="Proteomes" id="UP000321617">
    <property type="component" value="Unassembled WGS sequence"/>
</dbReference>
<feature type="compositionally biased region" description="Polar residues" evidence="1">
    <location>
        <begin position="155"/>
        <end position="181"/>
    </location>
</feature>
<dbReference type="EMBL" id="VLLL01000005">
    <property type="protein sequence ID" value="TWJ16410.1"/>
    <property type="molecule type" value="Genomic_DNA"/>
</dbReference>
<evidence type="ECO:0000313" key="3">
    <source>
        <dbReference type="Proteomes" id="UP000321617"/>
    </source>
</evidence>
<dbReference type="AlphaFoldDB" id="A0A562VEV4"/>
<proteinExistence type="predicted"/>
<feature type="region of interest" description="Disordered" evidence="1">
    <location>
        <begin position="196"/>
        <end position="228"/>
    </location>
</feature>
<reference evidence="2 3" key="1">
    <citation type="journal article" date="2013" name="Stand. Genomic Sci.">
        <title>Genomic Encyclopedia of Type Strains, Phase I: The one thousand microbial genomes (KMG-I) project.</title>
        <authorList>
            <person name="Kyrpides N.C."/>
            <person name="Woyke T."/>
            <person name="Eisen J.A."/>
            <person name="Garrity G."/>
            <person name="Lilburn T.G."/>
            <person name="Beck B.J."/>
            <person name="Whitman W.B."/>
            <person name="Hugenholtz P."/>
            <person name="Klenk H.P."/>
        </authorList>
    </citation>
    <scope>NUCLEOTIDE SEQUENCE [LARGE SCALE GENOMIC DNA]</scope>
    <source>
        <strain evidence="2 3">DSM 45044</strain>
    </source>
</reference>
<gene>
    <name evidence="2" type="ORF">LX16_2141</name>
</gene>
<accession>A0A562VEV4</accession>
<sequence>MEPLNTIRPGYPAALPPAMSVSQRSPTTSGRRAPACSAAWRNISGPGLPATRSGDRPTAAATTDTREPLPGSSPRGDGIVRSGLVAAHSAPSRTATAASASCSHPIPGPKPCTTAATAVDSAGHTGRSPTDEISAANAEVPTTMTLLPEGRRSRSNTATVCAEVRTSSGSAGTPRSESSAATSVALRDALFVTKTGGTPAARSDSMASGACRIGSPNRYTTPSRSRRAESWRAVNRSGSLHNHVVSSAIQTA</sequence>
<evidence type="ECO:0000256" key="1">
    <source>
        <dbReference type="SAM" id="MobiDB-lite"/>
    </source>
</evidence>
<protein>
    <submittedName>
        <fullName evidence="2">Uncharacterized protein</fullName>
    </submittedName>
</protein>
<feature type="compositionally biased region" description="Low complexity" evidence="1">
    <location>
        <begin position="86"/>
        <end position="105"/>
    </location>
</feature>
<organism evidence="2 3">
    <name type="scientific">Stackebrandtia albiflava</name>
    <dbReference type="NCBI Taxonomy" id="406432"/>
    <lineage>
        <taxon>Bacteria</taxon>
        <taxon>Bacillati</taxon>
        <taxon>Actinomycetota</taxon>
        <taxon>Actinomycetes</taxon>
        <taxon>Glycomycetales</taxon>
        <taxon>Glycomycetaceae</taxon>
        <taxon>Stackebrandtia</taxon>
    </lineage>
</organism>
<evidence type="ECO:0000313" key="2">
    <source>
        <dbReference type="EMBL" id="TWJ16410.1"/>
    </source>
</evidence>
<keyword evidence="3" id="KW-1185">Reference proteome</keyword>
<comment type="caution">
    <text evidence="2">The sequence shown here is derived from an EMBL/GenBank/DDBJ whole genome shotgun (WGS) entry which is preliminary data.</text>
</comment>
<feature type="region of interest" description="Disordered" evidence="1">
    <location>
        <begin position="1"/>
        <end position="181"/>
    </location>
</feature>
<feature type="compositionally biased region" description="Polar residues" evidence="1">
    <location>
        <begin position="20"/>
        <end position="30"/>
    </location>
</feature>